<accession>A0A173MG91</accession>
<proteinExistence type="predicted"/>
<sequence length="571" mass="63172">MKNKLLVLITCIIAAPVTAQQIDVAGLGSTLRAKPVKVNGGINATMMAYGGNEAAGTGRDPFSWFLQGNLNMSLFGKINLPFSFNLTNSGKGYTYPVAPNRLSLHPMYKSVTGHIGDVSMSFSPYTLNGLQFRGVGVDVAPTGPWKVSAMYGRLQKAVLYDSATNNTPYFERWGYGGKINYQQKLYRLGVSAFYAKDKTGVPQPILDSLLIYPQQNLSVNYELYFKPAKGMDVSVEYATSALTNDIRDSIAQKNRHYLSSLIQGNSSTAIYHAYKAQLNYTFNTSTIGVGYERVDPGYKTLGAYYFNNDLENITINLAQAIFHKKATIAANVGVQKDNLNGFKAATTRRWVSAFTLSYNPTANVQTSASYSSFQTHMNMQSQFEYINNPASPYQNLDTLNYVQLSQNANVNVNIITRRTQQQQQMLNVNLSFQDASDEQGGIVRTGNSSQFYNLATSYGFTFIKTGTNLTLAYNLSYNTIAFNDMLTQGPTLGVNNRWLQKKLTTTLSASYNSSSTNGQQQSSVFNTRVNAAYKLFKKHALQAGVINQYRTILNRGSFSNVTGTLGYNYSF</sequence>
<evidence type="ECO:0000313" key="2">
    <source>
        <dbReference type="EMBL" id="SIT27189.1"/>
    </source>
</evidence>
<feature type="chain" id="PRO_5030022904" evidence="1">
    <location>
        <begin position="20"/>
        <end position="571"/>
    </location>
</feature>
<dbReference type="Proteomes" id="UP000186917">
    <property type="component" value="Unassembled WGS sequence"/>
</dbReference>
<dbReference type="KEGG" id="fln:FLA_2519"/>
<organism evidence="2 3">
    <name type="scientific">Filimonas lacunae</name>
    <dbReference type="NCBI Taxonomy" id="477680"/>
    <lineage>
        <taxon>Bacteria</taxon>
        <taxon>Pseudomonadati</taxon>
        <taxon>Bacteroidota</taxon>
        <taxon>Chitinophagia</taxon>
        <taxon>Chitinophagales</taxon>
        <taxon>Chitinophagaceae</taxon>
        <taxon>Filimonas</taxon>
    </lineage>
</organism>
<dbReference type="EMBL" id="FTOR01000007">
    <property type="protein sequence ID" value="SIT27189.1"/>
    <property type="molecule type" value="Genomic_DNA"/>
</dbReference>
<dbReference type="SUPFAM" id="SSF56935">
    <property type="entry name" value="Porins"/>
    <property type="match status" value="1"/>
</dbReference>
<reference evidence="3" key="1">
    <citation type="submission" date="2017-01" db="EMBL/GenBank/DDBJ databases">
        <authorList>
            <person name="Varghese N."/>
            <person name="Submissions S."/>
        </authorList>
    </citation>
    <scope>NUCLEOTIDE SEQUENCE [LARGE SCALE GENOMIC DNA]</scope>
    <source>
        <strain evidence="3">DSM 21054</strain>
    </source>
</reference>
<feature type="signal peptide" evidence="1">
    <location>
        <begin position="1"/>
        <end position="19"/>
    </location>
</feature>
<evidence type="ECO:0000256" key="1">
    <source>
        <dbReference type="SAM" id="SignalP"/>
    </source>
</evidence>
<protein>
    <submittedName>
        <fullName evidence="2">Uncharacterized protein</fullName>
    </submittedName>
</protein>
<evidence type="ECO:0000313" key="3">
    <source>
        <dbReference type="Proteomes" id="UP000186917"/>
    </source>
</evidence>
<gene>
    <name evidence="2" type="ORF">SAMN05421788_107164</name>
</gene>
<keyword evidence="3" id="KW-1185">Reference proteome</keyword>
<keyword evidence="1" id="KW-0732">Signal</keyword>
<dbReference type="RefSeq" id="WP_076380756.1">
    <property type="nucleotide sequence ID" value="NZ_AP017422.1"/>
</dbReference>
<dbReference type="AlphaFoldDB" id="A0A173MG91"/>
<dbReference type="STRING" id="477680.SAMN05421788_107164"/>
<name>A0A173MG91_9BACT</name>
<dbReference type="OrthoDB" id="1091532at2"/>